<protein>
    <submittedName>
        <fullName evidence="1">Uncharacterized protein</fullName>
    </submittedName>
</protein>
<dbReference type="EMBL" id="BOOR01000082">
    <property type="protein sequence ID" value="GII59278.1"/>
    <property type="molecule type" value="Genomic_DNA"/>
</dbReference>
<reference evidence="1" key="1">
    <citation type="submission" date="2021-01" db="EMBL/GenBank/DDBJ databases">
        <title>Whole genome shotgun sequence of Planotetraspora thailandica NBRC 104271.</title>
        <authorList>
            <person name="Komaki H."/>
            <person name="Tamura T."/>
        </authorList>
    </citation>
    <scope>NUCLEOTIDE SEQUENCE</scope>
    <source>
        <strain evidence="1">NBRC 104271</strain>
    </source>
</reference>
<gene>
    <name evidence="1" type="ORF">Pth03_76670</name>
</gene>
<organism evidence="1 2">
    <name type="scientific">Planotetraspora thailandica</name>
    <dbReference type="NCBI Taxonomy" id="487172"/>
    <lineage>
        <taxon>Bacteria</taxon>
        <taxon>Bacillati</taxon>
        <taxon>Actinomycetota</taxon>
        <taxon>Actinomycetes</taxon>
        <taxon>Streptosporangiales</taxon>
        <taxon>Streptosporangiaceae</taxon>
        <taxon>Planotetraspora</taxon>
    </lineage>
</organism>
<dbReference type="AlphaFoldDB" id="A0A8J4DER3"/>
<dbReference type="Proteomes" id="UP000605992">
    <property type="component" value="Unassembled WGS sequence"/>
</dbReference>
<sequence>MTTADLEQQVASIADFLRDTAETVGHPDILERLVTPLRTTMEDLAALPRSDDFWAEQANDRSTIFKLDEYARRRIDRDPNDRRASRTLVALALRYGANDGGLPYLTAEVAADSEAVGDAVIVAHWIWSEVGLDTAQELRRTLSAADPVALAGLAENHQGWVGVAARVALDVMAGASLYEAYARRC</sequence>
<proteinExistence type="predicted"/>
<dbReference type="RefSeq" id="WP_203949339.1">
    <property type="nucleotide sequence ID" value="NZ_BOOR01000082.1"/>
</dbReference>
<evidence type="ECO:0000313" key="2">
    <source>
        <dbReference type="Proteomes" id="UP000605992"/>
    </source>
</evidence>
<keyword evidence="2" id="KW-1185">Reference proteome</keyword>
<comment type="caution">
    <text evidence="1">The sequence shown here is derived from an EMBL/GenBank/DDBJ whole genome shotgun (WGS) entry which is preliminary data.</text>
</comment>
<accession>A0A8J4DER3</accession>
<evidence type="ECO:0000313" key="1">
    <source>
        <dbReference type="EMBL" id="GII59278.1"/>
    </source>
</evidence>
<name>A0A8J4DER3_9ACTN</name>